<dbReference type="EMBL" id="JPWI01000019">
    <property type="protein sequence ID" value="RCK41948.1"/>
    <property type="molecule type" value="Genomic_DNA"/>
</dbReference>
<evidence type="ECO:0000313" key="1">
    <source>
        <dbReference type="EMBL" id="RCK41948.1"/>
    </source>
</evidence>
<comment type="caution">
    <text evidence="1">The sequence shown here is derived from an EMBL/GenBank/DDBJ whole genome shotgun (WGS) entry which is preliminary data.</text>
</comment>
<accession>A0A367WKJ3</accession>
<organism evidence="1 2">
    <name type="scientific">Thalassospira profundimaris</name>
    <dbReference type="NCBI Taxonomy" id="502049"/>
    <lineage>
        <taxon>Bacteria</taxon>
        <taxon>Pseudomonadati</taxon>
        <taxon>Pseudomonadota</taxon>
        <taxon>Alphaproteobacteria</taxon>
        <taxon>Rhodospirillales</taxon>
        <taxon>Thalassospiraceae</taxon>
        <taxon>Thalassospira</taxon>
    </lineage>
</organism>
<reference evidence="1 2" key="1">
    <citation type="submission" date="2014-07" db="EMBL/GenBank/DDBJ databases">
        <title>Draft genome sequence of Thalassospira profundimaris PR54-5.</title>
        <authorList>
            <person name="Lai Q."/>
            <person name="Shao Z."/>
        </authorList>
    </citation>
    <scope>NUCLEOTIDE SEQUENCE [LARGE SCALE GENOMIC DNA]</scope>
    <source>
        <strain evidence="1 2">PR54-5</strain>
    </source>
</reference>
<dbReference type="AlphaFoldDB" id="A0A367WKJ3"/>
<evidence type="ECO:0000313" key="2">
    <source>
        <dbReference type="Proteomes" id="UP000252255"/>
    </source>
</evidence>
<protein>
    <submittedName>
        <fullName evidence="1">Uncharacterized protein</fullName>
    </submittedName>
</protein>
<proteinExistence type="predicted"/>
<dbReference type="Proteomes" id="UP000252255">
    <property type="component" value="Unassembled WGS sequence"/>
</dbReference>
<name>A0A367WKJ3_9PROT</name>
<sequence length="82" mass="9101">MKQKSTTVHPMVLFCFYPRSPSLPASQNQISTNNNACAHDTVEKSTICTVNSGEICHLFSFAAILTVWSLINRINYAQLCGH</sequence>
<gene>
    <name evidence="1" type="ORF">TH30_21305</name>
</gene>